<dbReference type="Gene3D" id="3.40.50.12650">
    <property type="match status" value="1"/>
</dbReference>
<dbReference type="PANTHER" id="PTHR23240">
    <property type="entry name" value="DNA CROSS-LINK REPAIR PROTEIN PSO2/SNM1-RELATED"/>
    <property type="match status" value="1"/>
</dbReference>
<dbReference type="InterPro" id="IPR036866">
    <property type="entry name" value="RibonucZ/Hydroxyglut_hydro"/>
</dbReference>
<dbReference type="SUPFAM" id="SSF56281">
    <property type="entry name" value="Metallo-hydrolase/oxidoreductase"/>
    <property type="match status" value="1"/>
</dbReference>
<organism evidence="7">
    <name type="scientific">Opuntia streptacantha</name>
    <name type="common">Prickly pear cactus</name>
    <name type="synonym">Opuntia cardona</name>
    <dbReference type="NCBI Taxonomy" id="393608"/>
    <lineage>
        <taxon>Eukaryota</taxon>
        <taxon>Viridiplantae</taxon>
        <taxon>Streptophyta</taxon>
        <taxon>Embryophyta</taxon>
        <taxon>Tracheophyta</taxon>
        <taxon>Spermatophyta</taxon>
        <taxon>Magnoliopsida</taxon>
        <taxon>eudicotyledons</taxon>
        <taxon>Gunneridae</taxon>
        <taxon>Pentapetalae</taxon>
        <taxon>Caryophyllales</taxon>
        <taxon>Cactineae</taxon>
        <taxon>Cactaceae</taxon>
        <taxon>Opuntioideae</taxon>
        <taxon>Opuntia</taxon>
    </lineage>
</organism>
<dbReference type="InterPro" id="IPR011084">
    <property type="entry name" value="DRMBL"/>
</dbReference>
<proteinExistence type="inferred from homology"/>
<evidence type="ECO:0000313" key="7">
    <source>
        <dbReference type="EMBL" id="MBA4614273.1"/>
    </source>
</evidence>
<dbReference type="GO" id="GO:0035312">
    <property type="term" value="F:5'-3' DNA exonuclease activity"/>
    <property type="evidence" value="ECO:0007669"/>
    <property type="project" value="TreeGrafter"/>
</dbReference>
<sequence>MKLYWINIQCRRLRGEMGIRKKRRVPLQPVLHTGDFRFNDEMARTFAMQDCCIHTLILDTTYCNPQYNFPKQESVVQFVIEAIQAESFNQKTLFLIGSYTIGKERLFLEVAHVLRKKIYVTAAKLRLLECLELSVEDMQWLTSNEHESHIHVVPMWTIASFKRLKQLSHQYSERFSLIVAFSPTGWAFSKGKKSAGRRWQQGTIIRYEVPYSEHCSFEELKEFVKLISAVEIIPSVNNEGAESRNDMLALLLS</sequence>
<evidence type="ECO:0000256" key="1">
    <source>
        <dbReference type="ARBA" id="ARBA00004123"/>
    </source>
</evidence>
<reference evidence="7" key="2">
    <citation type="submission" date="2020-07" db="EMBL/GenBank/DDBJ databases">
        <authorList>
            <person name="Vera ALvarez R."/>
            <person name="Arias-Moreno D.M."/>
            <person name="Jimenez-Jacinto V."/>
            <person name="Jimenez-Bremont J.F."/>
            <person name="Swaminathan K."/>
            <person name="Moose S.P."/>
            <person name="Guerrero-Gonzalez M.L."/>
            <person name="Marino-Ramirez L."/>
            <person name="Landsman D."/>
            <person name="Rodriguez-Kessler M."/>
            <person name="Delgado-Sanchez P."/>
        </authorList>
    </citation>
    <scope>NUCLEOTIDE SEQUENCE</scope>
    <source>
        <tissue evidence="7">Cladode</tissue>
    </source>
</reference>
<dbReference type="AlphaFoldDB" id="A0A7C8YBX7"/>
<protein>
    <recommendedName>
        <fullName evidence="6">DNA repair metallo-beta-lactamase domain-containing protein</fullName>
    </recommendedName>
</protein>
<dbReference type="GO" id="GO:0003684">
    <property type="term" value="F:damaged DNA binding"/>
    <property type="evidence" value="ECO:0007669"/>
    <property type="project" value="TreeGrafter"/>
</dbReference>
<dbReference type="GO" id="GO:0006303">
    <property type="term" value="P:double-strand break repair via nonhomologous end joining"/>
    <property type="evidence" value="ECO:0007669"/>
    <property type="project" value="TreeGrafter"/>
</dbReference>
<name>A0A7C8YBX7_OPUST</name>
<evidence type="ECO:0000256" key="5">
    <source>
        <dbReference type="ARBA" id="ARBA00023242"/>
    </source>
</evidence>
<keyword evidence="3" id="KW-0227">DNA damage</keyword>
<accession>A0A7C8YBX7</accession>
<dbReference type="Gene3D" id="3.60.15.10">
    <property type="entry name" value="Ribonuclease Z/Hydroxyacylglutathione hydrolase-like"/>
    <property type="match status" value="1"/>
</dbReference>
<reference evidence="7" key="1">
    <citation type="journal article" date="2013" name="J. Plant Res.">
        <title>Effect of fungi and light on seed germination of three Opuntia species from semiarid lands of central Mexico.</title>
        <authorList>
            <person name="Delgado-Sanchez P."/>
            <person name="Jimenez-Bremont J.F."/>
            <person name="Guerrero-Gonzalez Mde L."/>
            <person name="Flores J."/>
        </authorList>
    </citation>
    <scope>NUCLEOTIDE SEQUENCE</scope>
    <source>
        <tissue evidence="7">Cladode</tissue>
    </source>
</reference>
<evidence type="ECO:0000256" key="3">
    <source>
        <dbReference type="ARBA" id="ARBA00022763"/>
    </source>
</evidence>
<dbReference type="GO" id="GO:0036297">
    <property type="term" value="P:interstrand cross-link repair"/>
    <property type="evidence" value="ECO:0007669"/>
    <property type="project" value="TreeGrafter"/>
</dbReference>
<comment type="similarity">
    <text evidence="2">Belongs to the DNA repair metallo-beta-lactamase (DRMBL) family.</text>
</comment>
<dbReference type="FunFam" id="3.40.50.12650:FF:000004">
    <property type="entry name" value="DNA cross-link repair 1A protein"/>
    <property type="match status" value="1"/>
</dbReference>
<keyword evidence="4" id="KW-0234">DNA repair</keyword>
<dbReference type="PANTHER" id="PTHR23240:SF6">
    <property type="entry name" value="DNA CROSS-LINK REPAIR 1A PROTEIN"/>
    <property type="match status" value="1"/>
</dbReference>
<dbReference type="EMBL" id="GISG01001884">
    <property type="protein sequence ID" value="MBA4614273.1"/>
    <property type="molecule type" value="Transcribed_RNA"/>
</dbReference>
<evidence type="ECO:0000256" key="4">
    <source>
        <dbReference type="ARBA" id="ARBA00023204"/>
    </source>
</evidence>
<keyword evidence="5" id="KW-0539">Nucleus</keyword>
<feature type="domain" description="DNA repair metallo-beta-lactamase" evidence="6">
    <location>
        <begin position="137"/>
        <end position="239"/>
    </location>
</feature>
<dbReference type="Pfam" id="PF07522">
    <property type="entry name" value="DRMBL"/>
    <property type="match status" value="1"/>
</dbReference>
<evidence type="ECO:0000256" key="2">
    <source>
        <dbReference type="ARBA" id="ARBA00010304"/>
    </source>
</evidence>
<comment type="subcellular location">
    <subcellularLocation>
        <location evidence="1">Nucleus</location>
    </subcellularLocation>
</comment>
<dbReference type="GO" id="GO:0005634">
    <property type="term" value="C:nucleus"/>
    <property type="evidence" value="ECO:0007669"/>
    <property type="project" value="UniProtKB-SubCell"/>
</dbReference>
<evidence type="ECO:0000259" key="6">
    <source>
        <dbReference type="Pfam" id="PF07522"/>
    </source>
</evidence>